<gene>
    <name evidence="2" type="ORF">C479_03436</name>
</gene>
<comment type="caution">
    <text evidence="2">The sequence shown here is derived from an EMBL/GenBank/DDBJ whole genome shotgun (WGS) entry which is preliminary data.</text>
</comment>
<keyword evidence="3" id="KW-1185">Reference proteome</keyword>
<feature type="region of interest" description="Disordered" evidence="1">
    <location>
        <begin position="1"/>
        <end position="62"/>
    </location>
</feature>
<proteinExistence type="predicted"/>
<protein>
    <submittedName>
        <fullName evidence="2">Uncharacterized protein</fullName>
    </submittedName>
</protein>
<reference evidence="2 3" key="1">
    <citation type="journal article" date="2014" name="PLoS Genet.">
        <title>Phylogenetically driven sequencing of extremely halophilic archaea reveals strategies for static and dynamic osmo-response.</title>
        <authorList>
            <person name="Becker E.A."/>
            <person name="Seitzer P.M."/>
            <person name="Tritt A."/>
            <person name="Larsen D."/>
            <person name="Krusor M."/>
            <person name="Yao A.I."/>
            <person name="Wu D."/>
            <person name="Madern D."/>
            <person name="Eisen J.A."/>
            <person name="Darling A.E."/>
            <person name="Facciotti M.T."/>
        </authorList>
    </citation>
    <scope>NUCLEOTIDE SEQUENCE [LARGE SCALE GENOMIC DNA]</scope>
    <source>
        <strain evidence="2 3">JCM 14624</strain>
    </source>
</reference>
<evidence type="ECO:0000313" key="2">
    <source>
        <dbReference type="EMBL" id="ELZ13866.1"/>
    </source>
</evidence>
<evidence type="ECO:0000313" key="3">
    <source>
        <dbReference type="Proteomes" id="UP000011560"/>
    </source>
</evidence>
<evidence type="ECO:0000256" key="1">
    <source>
        <dbReference type="SAM" id="MobiDB-lite"/>
    </source>
</evidence>
<organism evidence="2 3">
    <name type="scientific">Halovivax asiaticus JCM 14624</name>
    <dbReference type="NCBI Taxonomy" id="1227490"/>
    <lineage>
        <taxon>Archaea</taxon>
        <taxon>Methanobacteriati</taxon>
        <taxon>Methanobacteriota</taxon>
        <taxon>Stenosarchaea group</taxon>
        <taxon>Halobacteria</taxon>
        <taxon>Halobacteriales</taxon>
        <taxon>Natrialbaceae</taxon>
        <taxon>Halovivax</taxon>
    </lineage>
</organism>
<accession>M0BS78</accession>
<dbReference type="EMBL" id="AOIQ01000006">
    <property type="protein sequence ID" value="ELZ13866.1"/>
    <property type="molecule type" value="Genomic_DNA"/>
</dbReference>
<sequence length="211" mass="21970">MSLPTETETGAVRRAKRPPGRPDPIDCFSAGDRSGHFTGIPADRANDPIMTSKNGSDSSSLSRRTFLAASGTTVVATTAGCTELLNFIGDKLLEEVNVFNETDMRVAGSISVSGPAGDTALDESFDIASSESEASDDDQSVAVYDDVWDGSGSYEVAVELTDVEIDGESQASATVAIDNPDEQMLAVGLGTGETDAPIDFSVGESLSDFGR</sequence>
<dbReference type="AlphaFoldDB" id="M0BS78"/>
<feature type="compositionally biased region" description="Polar residues" evidence="1">
    <location>
        <begin position="49"/>
        <end position="62"/>
    </location>
</feature>
<dbReference type="Proteomes" id="UP000011560">
    <property type="component" value="Unassembled WGS sequence"/>
</dbReference>
<name>M0BS78_9EURY</name>